<dbReference type="SUPFAM" id="SSF49723">
    <property type="entry name" value="Lipase/lipooxygenase domain (PLAT/LH2 domain)"/>
    <property type="match status" value="1"/>
</dbReference>
<evidence type="ECO:0000313" key="2">
    <source>
        <dbReference type="Proteomes" id="UP001180020"/>
    </source>
</evidence>
<accession>A0AAV9EKW5</accession>
<reference evidence="1" key="2">
    <citation type="submission" date="2023-06" db="EMBL/GenBank/DDBJ databases">
        <authorList>
            <person name="Ma L."/>
            <person name="Liu K.-W."/>
            <person name="Li Z."/>
            <person name="Hsiao Y.-Y."/>
            <person name="Qi Y."/>
            <person name="Fu T."/>
            <person name="Tang G."/>
            <person name="Zhang D."/>
            <person name="Sun W.-H."/>
            <person name="Liu D.-K."/>
            <person name="Li Y."/>
            <person name="Chen G.-Z."/>
            <person name="Liu X.-D."/>
            <person name="Liao X.-Y."/>
            <person name="Jiang Y.-T."/>
            <person name="Yu X."/>
            <person name="Hao Y."/>
            <person name="Huang J."/>
            <person name="Zhao X.-W."/>
            <person name="Ke S."/>
            <person name="Chen Y.-Y."/>
            <person name="Wu W.-L."/>
            <person name="Hsu J.-L."/>
            <person name="Lin Y.-F."/>
            <person name="Huang M.-D."/>
            <person name="Li C.-Y."/>
            <person name="Huang L."/>
            <person name="Wang Z.-W."/>
            <person name="Zhao X."/>
            <person name="Zhong W.-Y."/>
            <person name="Peng D.-H."/>
            <person name="Ahmad S."/>
            <person name="Lan S."/>
            <person name="Zhang J.-S."/>
            <person name="Tsai W.-C."/>
            <person name="Van De Peer Y."/>
            <person name="Liu Z.-J."/>
        </authorList>
    </citation>
    <scope>NUCLEOTIDE SEQUENCE</scope>
    <source>
        <strain evidence="1">CP</strain>
        <tissue evidence="1">Leaves</tissue>
    </source>
</reference>
<keyword evidence="2" id="KW-1185">Reference proteome</keyword>
<dbReference type="AlphaFoldDB" id="A0AAV9EKW5"/>
<name>A0AAV9EKW5_ACOCL</name>
<reference evidence="1" key="1">
    <citation type="journal article" date="2023" name="Nat. Commun.">
        <title>Diploid and tetraploid genomes of Acorus and the evolution of monocots.</title>
        <authorList>
            <person name="Ma L."/>
            <person name="Liu K.W."/>
            <person name="Li Z."/>
            <person name="Hsiao Y.Y."/>
            <person name="Qi Y."/>
            <person name="Fu T."/>
            <person name="Tang G.D."/>
            <person name="Zhang D."/>
            <person name="Sun W.H."/>
            <person name="Liu D.K."/>
            <person name="Li Y."/>
            <person name="Chen G.Z."/>
            <person name="Liu X.D."/>
            <person name="Liao X.Y."/>
            <person name="Jiang Y.T."/>
            <person name="Yu X."/>
            <person name="Hao Y."/>
            <person name="Huang J."/>
            <person name="Zhao X.W."/>
            <person name="Ke S."/>
            <person name="Chen Y.Y."/>
            <person name="Wu W.L."/>
            <person name="Hsu J.L."/>
            <person name="Lin Y.F."/>
            <person name="Huang M.D."/>
            <person name="Li C.Y."/>
            <person name="Huang L."/>
            <person name="Wang Z.W."/>
            <person name="Zhao X."/>
            <person name="Zhong W.Y."/>
            <person name="Peng D.H."/>
            <person name="Ahmad S."/>
            <person name="Lan S."/>
            <person name="Zhang J.S."/>
            <person name="Tsai W.C."/>
            <person name="Van de Peer Y."/>
            <person name="Liu Z.J."/>
        </authorList>
    </citation>
    <scope>NUCLEOTIDE SEQUENCE</scope>
    <source>
        <strain evidence="1">CP</strain>
    </source>
</reference>
<comment type="caution">
    <text evidence="1">The sequence shown here is derived from an EMBL/GenBank/DDBJ whole genome shotgun (WGS) entry which is preliminary data.</text>
</comment>
<sequence>MTLDEVREVVQTLNENAVIETTMGDVKAIVTVNITIAGALSHVGINRGLDNITDLLGKTFFLELISAELDPSK</sequence>
<proteinExistence type="predicted"/>
<gene>
    <name evidence="1" type="ORF">QJS10_CPA06g01742</name>
</gene>
<protein>
    <submittedName>
        <fullName evidence="1">Uncharacterized protein</fullName>
    </submittedName>
</protein>
<organism evidence="1 2">
    <name type="scientific">Acorus calamus</name>
    <name type="common">Sweet flag</name>
    <dbReference type="NCBI Taxonomy" id="4465"/>
    <lineage>
        <taxon>Eukaryota</taxon>
        <taxon>Viridiplantae</taxon>
        <taxon>Streptophyta</taxon>
        <taxon>Embryophyta</taxon>
        <taxon>Tracheophyta</taxon>
        <taxon>Spermatophyta</taxon>
        <taxon>Magnoliopsida</taxon>
        <taxon>Liliopsida</taxon>
        <taxon>Acoraceae</taxon>
        <taxon>Acorus</taxon>
    </lineage>
</organism>
<dbReference type="InterPro" id="IPR036392">
    <property type="entry name" value="PLAT/LH2_dom_sf"/>
</dbReference>
<dbReference type="Proteomes" id="UP001180020">
    <property type="component" value="Unassembled WGS sequence"/>
</dbReference>
<evidence type="ECO:0000313" key="1">
    <source>
        <dbReference type="EMBL" id="KAK1314218.1"/>
    </source>
</evidence>
<dbReference type="EMBL" id="JAUJYO010000006">
    <property type="protein sequence ID" value="KAK1314218.1"/>
    <property type="molecule type" value="Genomic_DNA"/>
</dbReference>